<gene>
    <name evidence="2" type="ORF">EI97DRAFT_415842</name>
</gene>
<name>A0A6A6JPC8_WESOR</name>
<keyword evidence="3" id="KW-1185">Reference proteome</keyword>
<dbReference type="InterPro" id="IPR021047">
    <property type="entry name" value="Mannosyltransferase_CMT1"/>
</dbReference>
<protein>
    <recommendedName>
        <fullName evidence="4">Glycosyltransferase family 69 protein</fullName>
    </recommendedName>
</protein>
<dbReference type="EMBL" id="ML986489">
    <property type="protein sequence ID" value="KAF2277993.1"/>
    <property type="molecule type" value="Genomic_DNA"/>
</dbReference>
<dbReference type="AlphaFoldDB" id="A0A6A6JPC8"/>
<feature type="transmembrane region" description="Helical" evidence="1">
    <location>
        <begin position="72"/>
        <end position="95"/>
    </location>
</feature>
<sequence length="526" mass="59392">MPGPFRRSPRDYELLPQGSFDDGDFHELEPTPSHSQSSWYSRISHALPRTVKRISSPSTYTRRRKNAALRLCLCWTFFWFPCLCLTLVLLAGIFFPSYTNPPPHYKELRRAAVSSWQPGRANPRNEKIFIAASLYESHGEYTSGPWGEQVLELVDLLGPGNVYLSIYEDNPSPATKKSLLDFKAKVTCNASIVAEDLDIKTLPRVRLPNGETRLKRIAFLAEVRNRALAPIDSVGIAFDRVLYINDVNFSPIEAAQLLLSTNVDSTGRASYGAACAVDFINPFKFYDRFATRDLDGYSMGIPFYPWFTSAGSAASRKDVLSGTDAVRVRSCWGGMTAFEAKWFQKQTSPSGKPSSSTLTPLRFRYDNATFWESSECCLIHADLTYLRTGQGMPPDDSGIYMNPFIRVAYEPATLSWLALTRRPERLYSLIHDMLNRWVGLPSHNERMLEEPGQTYTDTMWEYDDPARAFRPNATGDDFKGHWAKKQHVALPGGFCGSRMLLVINETPEQGEGKWGRIETPRPPKDT</sequence>
<dbReference type="GeneID" id="54550048"/>
<evidence type="ECO:0000313" key="2">
    <source>
        <dbReference type="EMBL" id="KAF2277993.1"/>
    </source>
</evidence>
<dbReference type="PANTHER" id="PTHR34144">
    <property type="entry name" value="CHROMOSOME 8, WHOLE GENOME SHOTGUN SEQUENCE"/>
    <property type="match status" value="1"/>
</dbReference>
<dbReference type="OrthoDB" id="262547at2759"/>
<keyword evidence="1" id="KW-0812">Transmembrane</keyword>
<keyword evidence="1" id="KW-1133">Transmembrane helix</keyword>
<accession>A0A6A6JPC8</accession>
<organism evidence="2 3">
    <name type="scientific">Westerdykella ornata</name>
    <dbReference type="NCBI Taxonomy" id="318751"/>
    <lineage>
        <taxon>Eukaryota</taxon>
        <taxon>Fungi</taxon>
        <taxon>Dikarya</taxon>
        <taxon>Ascomycota</taxon>
        <taxon>Pezizomycotina</taxon>
        <taxon>Dothideomycetes</taxon>
        <taxon>Pleosporomycetidae</taxon>
        <taxon>Pleosporales</taxon>
        <taxon>Sporormiaceae</taxon>
        <taxon>Westerdykella</taxon>
    </lineage>
</organism>
<keyword evidence="1" id="KW-0472">Membrane</keyword>
<dbReference type="RefSeq" id="XP_033655532.1">
    <property type="nucleotide sequence ID" value="XM_033796873.1"/>
</dbReference>
<dbReference type="Pfam" id="PF11735">
    <property type="entry name" value="CAP59_mtransfer"/>
    <property type="match status" value="1"/>
</dbReference>
<reference evidence="2" key="1">
    <citation type="journal article" date="2020" name="Stud. Mycol.">
        <title>101 Dothideomycetes genomes: a test case for predicting lifestyles and emergence of pathogens.</title>
        <authorList>
            <person name="Haridas S."/>
            <person name="Albert R."/>
            <person name="Binder M."/>
            <person name="Bloem J."/>
            <person name="Labutti K."/>
            <person name="Salamov A."/>
            <person name="Andreopoulos B."/>
            <person name="Baker S."/>
            <person name="Barry K."/>
            <person name="Bills G."/>
            <person name="Bluhm B."/>
            <person name="Cannon C."/>
            <person name="Castanera R."/>
            <person name="Culley D."/>
            <person name="Daum C."/>
            <person name="Ezra D."/>
            <person name="Gonzalez J."/>
            <person name="Henrissat B."/>
            <person name="Kuo A."/>
            <person name="Liang C."/>
            <person name="Lipzen A."/>
            <person name="Lutzoni F."/>
            <person name="Magnuson J."/>
            <person name="Mondo S."/>
            <person name="Nolan M."/>
            <person name="Ohm R."/>
            <person name="Pangilinan J."/>
            <person name="Park H.-J."/>
            <person name="Ramirez L."/>
            <person name="Alfaro M."/>
            <person name="Sun H."/>
            <person name="Tritt A."/>
            <person name="Yoshinaga Y."/>
            <person name="Zwiers L.-H."/>
            <person name="Turgeon B."/>
            <person name="Goodwin S."/>
            <person name="Spatafora J."/>
            <person name="Crous P."/>
            <person name="Grigoriev I."/>
        </authorList>
    </citation>
    <scope>NUCLEOTIDE SEQUENCE</scope>
    <source>
        <strain evidence="2">CBS 379.55</strain>
    </source>
</reference>
<evidence type="ECO:0008006" key="4">
    <source>
        <dbReference type="Google" id="ProtNLM"/>
    </source>
</evidence>
<proteinExistence type="predicted"/>
<dbReference type="PANTHER" id="PTHR34144:SF8">
    <property type="entry name" value="GLYCOSYLTRANSFERASE FAMILY 69 PROTEIN"/>
    <property type="match status" value="1"/>
</dbReference>
<evidence type="ECO:0000313" key="3">
    <source>
        <dbReference type="Proteomes" id="UP000800097"/>
    </source>
</evidence>
<evidence type="ECO:0000256" key="1">
    <source>
        <dbReference type="SAM" id="Phobius"/>
    </source>
</evidence>
<dbReference type="Proteomes" id="UP000800097">
    <property type="component" value="Unassembled WGS sequence"/>
</dbReference>